<dbReference type="AlphaFoldDB" id="A0A319DHD4"/>
<sequence>SRSRKRLFHELSEAERQPTKRPRSAALSTPKEIAFDTIRSQFLSAPINIHLKFLSRLFEGALSHCTVCAPQVTGSSFETYQKKGIDSSRSCCPVLSEKGQGNLNAMKNSRVPDDKSSRKGTPWSTDEVNLLVKLRRDRKLPWSDVPKLFSDRYPGRSKGSIQVYWCTKIK</sequence>
<protein>
    <recommendedName>
        <fullName evidence="2">Myb-like domain-containing protein</fullName>
    </recommendedName>
</protein>
<evidence type="ECO:0000313" key="3">
    <source>
        <dbReference type="EMBL" id="PYH96876.1"/>
    </source>
</evidence>
<dbReference type="InterPro" id="IPR001005">
    <property type="entry name" value="SANT/Myb"/>
</dbReference>
<evidence type="ECO:0000313" key="4">
    <source>
        <dbReference type="Proteomes" id="UP000247810"/>
    </source>
</evidence>
<accession>A0A319DHD4</accession>
<feature type="domain" description="Myb-like" evidence="2">
    <location>
        <begin position="115"/>
        <end position="169"/>
    </location>
</feature>
<dbReference type="EMBL" id="KZ825832">
    <property type="protein sequence ID" value="PYH96876.1"/>
    <property type="molecule type" value="Genomic_DNA"/>
</dbReference>
<dbReference type="STRING" id="1448320.A0A319DHD4"/>
<feature type="compositionally biased region" description="Basic and acidic residues" evidence="1">
    <location>
        <begin position="8"/>
        <end position="18"/>
    </location>
</feature>
<proteinExistence type="predicted"/>
<feature type="non-terminal residue" evidence="3">
    <location>
        <position position="1"/>
    </location>
</feature>
<feature type="region of interest" description="Disordered" evidence="1">
    <location>
        <begin position="102"/>
        <end position="122"/>
    </location>
</feature>
<evidence type="ECO:0000256" key="1">
    <source>
        <dbReference type="SAM" id="MobiDB-lite"/>
    </source>
</evidence>
<dbReference type="SUPFAM" id="SSF46689">
    <property type="entry name" value="Homeodomain-like"/>
    <property type="match status" value="1"/>
</dbReference>
<dbReference type="OrthoDB" id="2143914at2759"/>
<feature type="non-terminal residue" evidence="3">
    <location>
        <position position="170"/>
    </location>
</feature>
<organism evidence="3 4">
    <name type="scientific">Aspergillus ellipticus CBS 707.79</name>
    <dbReference type="NCBI Taxonomy" id="1448320"/>
    <lineage>
        <taxon>Eukaryota</taxon>
        <taxon>Fungi</taxon>
        <taxon>Dikarya</taxon>
        <taxon>Ascomycota</taxon>
        <taxon>Pezizomycotina</taxon>
        <taxon>Eurotiomycetes</taxon>
        <taxon>Eurotiomycetidae</taxon>
        <taxon>Eurotiales</taxon>
        <taxon>Aspergillaceae</taxon>
        <taxon>Aspergillus</taxon>
        <taxon>Aspergillus subgen. Circumdati</taxon>
    </lineage>
</organism>
<evidence type="ECO:0000259" key="2">
    <source>
        <dbReference type="PROSITE" id="PS50090"/>
    </source>
</evidence>
<feature type="region of interest" description="Disordered" evidence="1">
    <location>
        <begin position="1"/>
        <end position="26"/>
    </location>
</feature>
<name>A0A319DHD4_9EURO</name>
<dbReference type="InterPro" id="IPR009057">
    <property type="entry name" value="Homeodomain-like_sf"/>
</dbReference>
<reference evidence="3 4" key="1">
    <citation type="submission" date="2018-02" db="EMBL/GenBank/DDBJ databases">
        <title>The genomes of Aspergillus section Nigri reveals drivers in fungal speciation.</title>
        <authorList>
            <consortium name="DOE Joint Genome Institute"/>
            <person name="Vesth T.C."/>
            <person name="Nybo J."/>
            <person name="Theobald S."/>
            <person name="Brandl J."/>
            <person name="Frisvad J.C."/>
            <person name="Nielsen K.F."/>
            <person name="Lyhne E.K."/>
            <person name="Kogle M.E."/>
            <person name="Kuo A."/>
            <person name="Riley R."/>
            <person name="Clum A."/>
            <person name="Nolan M."/>
            <person name="Lipzen A."/>
            <person name="Salamov A."/>
            <person name="Henrissat B."/>
            <person name="Wiebenga A."/>
            <person name="De vries R.P."/>
            <person name="Grigoriev I.V."/>
            <person name="Mortensen U.H."/>
            <person name="Andersen M.R."/>
            <person name="Baker S.E."/>
        </authorList>
    </citation>
    <scope>NUCLEOTIDE SEQUENCE [LARGE SCALE GENOMIC DNA]</scope>
    <source>
        <strain evidence="3 4">CBS 707.79</strain>
    </source>
</reference>
<dbReference type="Proteomes" id="UP000247810">
    <property type="component" value="Unassembled WGS sequence"/>
</dbReference>
<dbReference type="PROSITE" id="PS50090">
    <property type="entry name" value="MYB_LIKE"/>
    <property type="match status" value="1"/>
</dbReference>
<keyword evidence="4" id="KW-1185">Reference proteome</keyword>
<dbReference type="VEuPathDB" id="FungiDB:BO71DRAFT_293118"/>
<gene>
    <name evidence="3" type="ORF">BO71DRAFT_293118</name>
</gene>